<dbReference type="EMBL" id="JARVKM010000075">
    <property type="protein sequence ID" value="KAK9771451.1"/>
    <property type="molecule type" value="Genomic_DNA"/>
</dbReference>
<reference evidence="2 3" key="1">
    <citation type="submission" date="2024-02" db="EMBL/GenBank/DDBJ databases">
        <title>First draft genome assembly of two strains of Seiridium cardinale.</title>
        <authorList>
            <person name="Emiliani G."/>
            <person name="Scali E."/>
        </authorList>
    </citation>
    <scope>NUCLEOTIDE SEQUENCE [LARGE SCALE GENOMIC DNA]</scope>
    <source>
        <strain evidence="2 3">BM-138-000479</strain>
    </source>
</reference>
<feature type="region of interest" description="Disordered" evidence="1">
    <location>
        <begin position="103"/>
        <end position="122"/>
    </location>
</feature>
<keyword evidence="3" id="KW-1185">Reference proteome</keyword>
<comment type="caution">
    <text evidence="2">The sequence shown here is derived from an EMBL/GenBank/DDBJ whole genome shotgun (WGS) entry which is preliminary data.</text>
</comment>
<proteinExistence type="predicted"/>
<organism evidence="2 3">
    <name type="scientific">Seiridium cardinale</name>
    <dbReference type="NCBI Taxonomy" id="138064"/>
    <lineage>
        <taxon>Eukaryota</taxon>
        <taxon>Fungi</taxon>
        <taxon>Dikarya</taxon>
        <taxon>Ascomycota</taxon>
        <taxon>Pezizomycotina</taxon>
        <taxon>Sordariomycetes</taxon>
        <taxon>Xylariomycetidae</taxon>
        <taxon>Amphisphaeriales</taxon>
        <taxon>Sporocadaceae</taxon>
        <taxon>Seiridium</taxon>
    </lineage>
</organism>
<sequence>MLLVCGGAYVHVANVTLWRATTTGGMVVLLLDPATNVTRKDKDKDKDMDEDDEGGESAGISPSRENPFDIRHGIDALAGPIANARSNRPIVISQAPEPLTDVEMDCRSGLKQSIDSSDRLHV</sequence>
<feature type="region of interest" description="Disordered" evidence="1">
    <location>
        <begin position="38"/>
        <end position="71"/>
    </location>
</feature>
<evidence type="ECO:0000256" key="1">
    <source>
        <dbReference type="SAM" id="MobiDB-lite"/>
    </source>
</evidence>
<feature type="compositionally biased region" description="Basic and acidic residues" evidence="1">
    <location>
        <begin position="38"/>
        <end position="47"/>
    </location>
</feature>
<gene>
    <name evidence="2" type="ORF">SCAR479_11930</name>
</gene>
<name>A0ABR2XCD8_9PEZI</name>
<evidence type="ECO:0000313" key="3">
    <source>
        <dbReference type="Proteomes" id="UP001465668"/>
    </source>
</evidence>
<evidence type="ECO:0000313" key="2">
    <source>
        <dbReference type="EMBL" id="KAK9771451.1"/>
    </source>
</evidence>
<dbReference type="Proteomes" id="UP001465668">
    <property type="component" value="Unassembled WGS sequence"/>
</dbReference>
<protein>
    <submittedName>
        <fullName evidence="2">Uncharacterized protein</fullName>
    </submittedName>
</protein>
<accession>A0ABR2XCD8</accession>